<evidence type="ECO:0000256" key="8">
    <source>
        <dbReference type="ARBA" id="ARBA00023065"/>
    </source>
</evidence>
<evidence type="ECO:0000256" key="3">
    <source>
        <dbReference type="ARBA" id="ARBA00022475"/>
    </source>
</evidence>
<keyword evidence="12" id="KW-1185">Reference proteome</keyword>
<evidence type="ECO:0000313" key="11">
    <source>
        <dbReference type="EMBL" id="MCC4307853.1"/>
    </source>
</evidence>
<feature type="transmembrane region" description="Helical" evidence="10">
    <location>
        <begin position="143"/>
        <end position="164"/>
    </location>
</feature>
<reference evidence="11" key="1">
    <citation type="submission" date="2021-10" db="EMBL/GenBank/DDBJ databases">
        <title>The diversity and Nitrogen Metabolism of Culturable Nitrate-Utilizing Bacteria Within the Oxygen Minimum Zone of the Changjiang (Yangtze River)Estuary.</title>
        <authorList>
            <person name="Zhang D."/>
            <person name="Zheng J."/>
            <person name="Liu S."/>
            <person name="He W."/>
        </authorList>
    </citation>
    <scope>NUCLEOTIDE SEQUENCE</scope>
    <source>
        <strain evidence="11">FXH-223</strain>
    </source>
</reference>
<dbReference type="Pfam" id="PF02386">
    <property type="entry name" value="TrkH"/>
    <property type="match status" value="1"/>
</dbReference>
<keyword evidence="9 10" id="KW-0472">Membrane</keyword>
<feature type="transmembrane region" description="Helical" evidence="10">
    <location>
        <begin position="352"/>
        <end position="382"/>
    </location>
</feature>
<dbReference type="Proteomes" id="UP001108027">
    <property type="component" value="Unassembled WGS sequence"/>
</dbReference>
<keyword evidence="5 10" id="KW-0812">Transmembrane</keyword>
<dbReference type="AlphaFoldDB" id="A0A9Q3UL78"/>
<keyword evidence="6" id="KW-0630">Potassium</keyword>
<evidence type="ECO:0000313" key="12">
    <source>
        <dbReference type="Proteomes" id="UP001108027"/>
    </source>
</evidence>
<evidence type="ECO:0000256" key="2">
    <source>
        <dbReference type="ARBA" id="ARBA00022448"/>
    </source>
</evidence>
<feature type="transmembrane region" description="Helical" evidence="10">
    <location>
        <begin position="28"/>
        <end position="49"/>
    </location>
</feature>
<accession>A0A9Q3UL78</accession>
<evidence type="ECO:0000256" key="7">
    <source>
        <dbReference type="ARBA" id="ARBA00022989"/>
    </source>
</evidence>
<dbReference type="InterPro" id="IPR003445">
    <property type="entry name" value="Cat_transpt"/>
</dbReference>
<keyword evidence="7 10" id="KW-1133">Transmembrane helix</keyword>
<keyword evidence="4" id="KW-0633">Potassium transport</keyword>
<feature type="transmembrane region" description="Helical" evidence="10">
    <location>
        <begin position="55"/>
        <end position="76"/>
    </location>
</feature>
<dbReference type="NCBIfam" id="TIGR00933">
    <property type="entry name" value="2a38"/>
    <property type="match status" value="1"/>
</dbReference>
<comment type="subcellular location">
    <subcellularLocation>
        <location evidence="1">Cell membrane</location>
        <topology evidence="1">Multi-pass membrane protein</topology>
    </subcellularLocation>
</comment>
<evidence type="ECO:0000256" key="6">
    <source>
        <dbReference type="ARBA" id="ARBA00022958"/>
    </source>
</evidence>
<dbReference type="PANTHER" id="PTHR32024:SF1">
    <property type="entry name" value="KTR SYSTEM POTASSIUM UPTAKE PROTEIN B"/>
    <property type="match status" value="1"/>
</dbReference>
<evidence type="ECO:0000256" key="4">
    <source>
        <dbReference type="ARBA" id="ARBA00022538"/>
    </source>
</evidence>
<evidence type="ECO:0000256" key="9">
    <source>
        <dbReference type="ARBA" id="ARBA00023136"/>
    </source>
</evidence>
<keyword evidence="3" id="KW-1003">Cell membrane</keyword>
<organism evidence="11 12">
    <name type="scientific">Alloalcanivorax marinus</name>
    <dbReference type="NCBI Taxonomy" id="1177169"/>
    <lineage>
        <taxon>Bacteria</taxon>
        <taxon>Pseudomonadati</taxon>
        <taxon>Pseudomonadota</taxon>
        <taxon>Gammaproteobacteria</taxon>
        <taxon>Oceanospirillales</taxon>
        <taxon>Alcanivoracaceae</taxon>
        <taxon>Alloalcanivorax</taxon>
    </lineage>
</organism>
<keyword evidence="2" id="KW-0813">Transport</keyword>
<protein>
    <submittedName>
        <fullName evidence="11">TrkH family potassium uptake protein</fullName>
    </submittedName>
</protein>
<dbReference type="PANTHER" id="PTHR32024">
    <property type="entry name" value="TRK SYSTEM POTASSIUM UPTAKE PROTEIN TRKG-RELATED"/>
    <property type="match status" value="1"/>
</dbReference>
<feature type="transmembrane region" description="Helical" evidence="10">
    <location>
        <begin position="238"/>
        <end position="256"/>
    </location>
</feature>
<evidence type="ECO:0000256" key="5">
    <source>
        <dbReference type="ARBA" id="ARBA00022692"/>
    </source>
</evidence>
<evidence type="ECO:0000256" key="10">
    <source>
        <dbReference type="SAM" id="Phobius"/>
    </source>
</evidence>
<feature type="transmembrane region" description="Helical" evidence="10">
    <location>
        <begin position="88"/>
        <end position="112"/>
    </location>
</feature>
<dbReference type="GO" id="GO:0005886">
    <property type="term" value="C:plasma membrane"/>
    <property type="evidence" value="ECO:0007669"/>
    <property type="project" value="UniProtKB-SubCell"/>
</dbReference>
<name>A0A9Q3UL78_9GAMM</name>
<feature type="transmembrane region" description="Helical" evidence="10">
    <location>
        <begin position="297"/>
        <end position="316"/>
    </location>
</feature>
<dbReference type="EMBL" id="JAJGNA010000003">
    <property type="protein sequence ID" value="MCC4307853.1"/>
    <property type="molecule type" value="Genomic_DNA"/>
</dbReference>
<keyword evidence="8" id="KW-0406">Ion transport</keyword>
<comment type="caution">
    <text evidence="11">The sequence shown here is derived from an EMBL/GenBank/DDBJ whole genome shotgun (WGS) entry which is preliminary data.</text>
</comment>
<feature type="transmembrane region" description="Helical" evidence="10">
    <location>
        <begin position="171"/>
        <end position="190"/>
    </location>
</feature>
<proteinExistence type="predicted"/>
<feature type="transmembrane region" description="Helical" evidence="10">
    <location>
        <begin position="419"/>
        <end position="439"/>
    </location>
</feature>
<dbReference type="GO" id="GO:0015379">
    <property type="term" value="F:potassium:chloride symporter activity"/>
    <property type="evidence" value="ECO:0007669"/>
    <property type="project" value="InterPro"/>
</dbReference>
<feature type="transmembrane region" description="Helical" evidence="10">
    <location>
        <begin position="202"/>
        <end position="226"/>
    </location>
</feature>
<dbReference type="RefSeq" id="WP_228233238.1">
    <property type="nucleotide sequence ID" value="NZ_JAJGNA010000003.1"/>
</dbReference>
<sequence length="456" mass="48669">MKSWQPRISGRLSLRAQLRRPWRFSPPALLALSFLALILIGGLLLWLPMASHGGLGLGQALFTACSAVTVTGLVVVDTGSVLTGFGQAVVLVLIHLGGLGLMTFAGLTILALGGRLGLGGRRVVREALDQTAPGDVLVLVRHIAILALSLELVGALLLALVWVPEMGWGEGLWFSVFHAVSAFNNAGFGLRPDSLMPWAGQPLVNVVITALFITGGLGFTVILDLWRRRRFARLTLHSKLTLAGTAILALGGWLLMLGFEWRNPDTLGALPVVDRLWAAWFTAVTPRTAGFNSVDTGALGMPATLLTMMLMFIGGGSNSTASGVKVTTFMVVLLSTRAILRGEQQPRLFRRAVALAAVFRAYAVVMLSVMLLMLAGFVLVILQPQMRPLDVLFESFSAFGTVGLSRGITAQIGAPGQGILMLLMFVGRIGPLAFAYALARPNPARVRYTEAEVQIG</sequence>
<gene>
    <name evidence="11" type="ORF">LL252_04640</name>
</gene>
<dbReference type="InterPro" id="IPR004772">
    <property type="entry name" value="TrkH"/>
</dbReference>
<evidence type="ECO:0000256" key="1">
    <source>
        <dbReference type="ARBA" id="ARBA00004651"/>
    </source>
</evidence>